<dbReference type="InterPro" id="IPR009003">
    <property type="entry name" value="Peptidase_S1_PA"/>
</dbReference>
<dbReference type="RefSeq" id="WP_200808022.1">
    <property type="nucleotide sequence ID" value="NZ_FYEK01000003.1"/>
</dbReference>
<evidence type="ECO:0000256" key="1">
    <source>
        <dbReference type="ARBA" id="ARBA00023157"/>
    </source>
</evidence>
<dbReference type="InterPro" id="IPR033116">
    <property type="entry name" value="TRYPSIN_SER"/>
</dbReference>
<gene>
    <name evidence="5" type="ORF">SAMN02746019_00022510</name>
</gene>
<keyword evidence="1" id="KW-1015">Disulfide bond</keyword>
<dbReference type="InterPro" id="IPR001254">
    <property type="entry name" value="Trypsin_dom"/>
</dbReference>
<keyword evidence="2" id="KW-0720">Serine protease</keyword>
<proteinExistence type="predicted"/>
<dbReference type="PANTHER" id="PTHR24260">
    <property type="match status" value="1"/>
</dbReference>
<dbReference type="AlphaFoldDB" id="A0A212PYS1"/>
<dbReference type="Gene3D" id="2.40.10.10">
    <property type="entry name" value="Trypsin-like serine proteases"/>
    <property type="match status" value="1"/>
</dbReference>
<feature type="signal peptide" evidence="3">
    <location>
        <begin position="1"/>
        <end position="21"/>
    </location>
</feature>
<evidence type="ECO:0000313" key="5">
    <source>
        <dbReference type="EMBL" id="SNB52108.1"/>
    </source>
</evidence>
<dbReference type="SMART" id="SM00020">
    <property type="entry name" value="Tryp_SPc"/>
    <property type="match status" value="1"/>
</dbReference>
<sequence length="299" mass="32263">MRFRILLILALVLGMVGLLRAAPAAAVQYGQPDGYGHPYVGLVVFYDEVKVPLWRCTGALVSPTVLLTAGHCTGFDPELGFAPAYAQVWFDPGPIERDPAWDPGESCEGSFTGYPCAGGYWGTPYAHPEWTGYLIIPNTHDIGVVRFEEPLPADATQGQYGHIAPEGYLDRLATRRGLQDVQFTVVGYGLQLVRPWLLAERTRYVGTVSLVNLRSALTDGYNLHYSNSPGKGVGPGGTCFGDSGGPVLHRTEDGTEVIVGVNSFVLNANCKGAAFAYRTDISDSLEFLLEFLEGFGIAP</sequence>
<dbReference type="PANTHER" id="PTHR24260:SF132">
    <property type="entry name" value="PEPTIDASE S1 DOMAIN-CONTAINING PROTEIN"/>
    <property type="match status" value="1"/>
</dbReference>
<dbReference type="InParanoid" id="A0A212PYS1"/>
<dbReference type="EMBL" id="FYEK01000003">
    <property type="protein sequence ID" value="SNB52108.1"/>
    <property type="molecule type" value="Genomic_DNA"/>
</dbReference>
<accession>A0A212PYS1</accession>
<feature type="chain" id="PRO_5012736114" evidence="3">
    <location>
        <begin position="22"/>
        <end position="299"/>
    </location>
</feature>
<dbReference type="PROSITE" id="PS00135">
    <property type="entry name" value="TRYPSIN_SER"/>
    <property type="match status" value="1"/>
</dbReference>
<evidence type="ECO:0000259" key="4">
    <source>
        <dbReference type="PROSITE" id="PS50240"/>
    </source>
</evidence>
<evidence type="ECO:0000313" key="6">
    <source>
        <dbReference type="Proteomes" id="UP000197025"/>
    </source>
</evidence>
<reference evidence="6" key="1">
    <citation type="submission" date="2017-06" db="EMBL/GenBank/DDBJ databases">
        <authorList>
            <person name="Varghese N."/>
            <person name="Submissions S."/>
        </authorList>
    </citation>
    <scope>NUCLEOTIDE SEQUENCE [LARGE SCALE GENOMIC DNA]</scope>
    <source>
        <strain evidence="6">JAD2</strain>
    </source>
</reference>
<keyword evidence="2" id="KW-0378">Hydrolase</keyword>
<dbReference type="GO" id="GO:0006508">
    <property type="term" value="P:proteolysis"/>
    <property type="evidence" value="ECO:0007669"/>
    <property type="project" value="UniProtKB-KW"/>
</dbReference>
<dbReference type="SUPFAM" id="SSF50494">
    <property type="entry name" value="Trypsin-like serine proteases"/>
    <property type="match status" value="1"/>
</dbReference>
<dbReference type="InterPro" id="IPR018114">
    <property type="entry name" value="TRYPSIN_HIS"/>
</dbReference>
<keyword evidence="6" id="KW-1185">Reference proteome</keyword>
<dbReference type="Pfam" id="PF00089">
    <property type="entry name" value="Trypsin"/>
    <property type="match status" value="1"/>
</dbReference>
<dbReference type="InterPro" id="IPR051333">
    <property type="entry name" value="CLIP_Serine_Protease"/>
</dbReference>
<organism evidence="5 6">
    <name type="scientific">Thermoflexus hugenholtzii JAD2</name>
    <dbReference type="NCBI Taxonomy" id="877466"/>
    <lineage>
        <taxon>Bacteria</taxon>
        <taxon>Bacillati</taxon>
        <taxon>Chloroflexota</taxon>
        <taxon>Thermoflexia</taxon>
        <taxon>Thermoflexales</taxon>
        <taxon>Thermoflexaceae</taxon>
        <taxon>Thermoflexus</taxon>
    </lineage>
</organism>
<protein>
    <submittedName>
        <fullName evidence="5">Trypsin</fullName>
    </submittedName>
</protein>
<evidence type="ECO:0000256" key="2">
    <source>
        <dbReference type="RuleBase" id="RU363034"/>
    </source>
</evidence>
<keyword evidence="3" id="KW-0732">Signal</keyword>
<keyword evidence="2" id="KW-0645">Protease</keyword>
<dbReference type="PROSITE" id="PS50240">
    <property type="entry name" value="TRYPSIN_DOM"/>
    <property type="match status" value="1"/>
</dbReference>
<dbReference type="Proteomes" id="UP000197025">
    <property type="component" value="Unassembled WGS sequence"/>
</dbReference>
<dbReference type="PROSITE" id="PS00134">
    <property type="entry name" value="TRYPSIN_HIS"/>
    <property type="match status" value="1"/>
</dbReference>
<evidence type="ECO:0000256" key="3">
    <source>
        <dbReference type="SAM" id="SignalP"/>
    </source>
</evidence>
<feature type="domain" description="Peptidase S1" evidence="4">
    <location>
        <begin position="11"/>
        <end position="293"/>
    </location>
</feature>
<name>A0A212PYS1_9CHLR</name>
<dbReference type="InterPro" id="IPR043504">
    <property type="entry name" value="Peptidase_S1_PA_chymotrypsin"/>
</dbReference>
<dbReference type="PRINTS" id="PR00722">
    <property type="entry name" value="CHYMOTRYPSIN"/>
</dbReference>
<dbReference type="GO" id="GO:0004252">
    <property type="term" value="F:serine-type endopeptidase activity"/>
    <property type="evidence" value="ECO:0007669"/>
    <property type="project" value="InterPro"/>
</dbReference>
<dbReference type="InterPro" id="IPR001314">
    <property type="entry name" value="Peptidase_S1A"/>
</dbReference>